<dbReference type="AlphaFoldDB" id="A0A5C4NJA6"/>
<evidence type="ECO:0000313" key="2">
    <source>
        <dbReference type="Proteomes" id="UP000305681"/>
    </source>
</evidence>
<reference evidence="1 2" key="1">
    <citation type="submission" date="2019-06" db="EMBL/GenBank/DDBJ databases">
        <title>Genome sequence of Janthinobacterium lividum UCD_MED1.</title>
        <authorList>
            <person name="De Leon M.E."/>
            <person name="Jospin G."/>
        </authorList>
    </citation>
    <scope>NUCLEOTIDE SEQUENCE [LARGE SCALE GENOMIC DNA]</scope>
    <source>
        <strain evidence="1 2">UCD_MED1</strain>
    </source>
</reference>
<organism evidence="1 2">
    <name type="scientific">Janthinobacterium lividum</name>
    <dbReference type="NCBI Taxonomy" id="29581"/>
    <lineage>
        <taxon>Bacteria</taxon>
        <taxon>Pseudomonadati</taxon>
        <taxon>Pseudomonadota</taxon>
        <taxon>Betaproteobacteria</taxon>
        <taxon>Burkholderiales</taxon>
        <taxon>Oxalobacteraceae</taxon>
        <taxon>Janthinobacterium</taxon>
    </lineage>
</organism>
<dbReference type="Proteomes" id="UP000305681">
    <property type="component" value="Unassembled WGS sequence"/>
</dbReference>
<dbReference type="RefSeq" id="WP_139092543.1">
    <property type="nucleotide sequence ID" value="NZ_VDGE01000016.1"/>
</dbReference>
<evidence type="ECO:0000313" key="1">
    <source>
        <dbReference type="EMBL" id="TNC72499.1"/>
    </source>
</evidence>
<dbReference type="EMBL" id="VDGE01000016">
    <property type="protein sequence ID" value="TNC72499.1"/>
    <property type="molecule type" value="Genomic_DNA"/>
</dbReference>
<protein>
    <submittedName>
        <fullName evidence="1">Uncharacterized protein</fullName>
    </submittedName>
</protein>
<comment type="caution">
    <text evidence="1">The sequence shown here is derived from an EMBL/GenBank/DDBJ whole genome shotgun (WGS) entry which is preliminary data.</text>
</comment>
<gene>
    <name evidence="1" type="ORF">FHI69_26030</name>
</gene>
<name>A0A5C4NJA6_9BURK</name>
<accession>A0A5C4NJA6</accession>
<sequence length="183" mass="20267">MAEADAFPAALAGTVAQLLPVLSSGQLHAPSAPFDVHQDGRLLRIPVRTYYDGKQLLACTQLAGDAGVIALCLGTRHHDGHVREACARQLLLQERAWTVPFVVHLCGEYVLEIVEAIGAALPAWNTQALARYLRENPAYVDTLERRSISYWSCYYRGRHPAWDSYPGCRTMAALRALQQLTPR</sequence>
<proteinExistence type="predicted"/>